<dbReference type="Ensembl" id="ENSNMLT00000036286.1">
    <property type="protein sequence ID" value="ENSNMLP00000032591.1"/>
    <property type="gene ID" value="ENSNMLG00000020352.1"/>
</dbReference>
<dbReference type="PROSITE" id="PS50090">
    <property type="entry name" value="MYB_LIKE"/>
    <property type="match status" value="1"/>
</dbReference>
<keyword evidence="6 10" id="KW-0779">Telomere</keyword>
<dbReference type="Pfam" id="PF08558">
    <property type="entry name" value="TRF"/>
    <property type="match status" value="1"/>
</dbReference>
<evidence type="ECO:0000256" key="2">
    <source>
        <dbReference type="ARBA" id="ARBA00022454"/>
    </source>
</evidence>
<reference evidence="13" key="2">
    <citation type="submission" date="2025-09" db="UniProtKB">
        <authorList>
            <consortium name="Ensembl"/>
        </authorList>
    </citation>
    <scope>IDENTIFICATION</scope>
</reference>
<keyword evidence="2" id="KW-0158">Chromosome</keyword>
<dbReference type="FunFam" id="1.25.40.210:FF:000001">
    <property type="entry name" value="Telomeric repeat-binding factor"/>
    <property type="match status" value="1"/>
</dbReference>
<dbReference type="SUPFAM" id="SSF46689">
    <property type="entry name" value="Homeodomain-like"/>
    <property type="match status" value="1"/>
</dbReference>
<feature type="domain" description="Myb-like" evidence="11">
    <location>
        <begin position="299"/>
        <end position="352"/>
    </location>
</feature>
<evidence type="ECO:0000313" key="14">
    <source>
        <dbReference type="Proteomes" id="UP000694523"/>
    </source>
</evidence>
<dbReference type="GO" id="GO:0008301">
    <property type="term" value="F:DNA binding, bending"/>
    <property type="evidence" value="ECO:0007669"/>
    <property type="project" value="TreeGrafter"/>
</dbReference>
<dbReference type="GO" id="GO:1905839">
    <property type="term" value="P:negative regulation of telomeric D-loop disassembly"/>
    <property type="evidence" value="ECO:0007669"/>
    <property type="project" value="TreeGrafter"/>
</dbReference>
<comment type="function">
    <text evidence="10">Binds the telomeric double-stranded 5'-TTAGGG-3' repeat.</text>
</comment>
<dbReference type="InterPro" id="IPR017930">
    <property type="entry name" value="Myb_dom"/>
</dbReference>
<keyword evidence="4" id="KW-0597">Phosphoprotein</keyword>
<evidence type="ECO:0000256" key="10">
    <source>
        <dbReference type="PIRNR" id="PIRNR038016"/>
    </source>
</evidence>
<dbReference type="GO" id="GO:0008017">
    <property type="term" value="F:microtubule binding"/>
    <property type="evidence" value="ECO:0007669"/>
    <property type="project" value="TreeGrafter"/>
</dbReference>
<reference evidence="13" key="1">
    <citation type="submission" date="2025-08" db="UniProtKB">
        <authorList>
            <consortium name="Ensembl"/>
        </authorList>
    </citation>
    <scope>IDENTIFICATION</scope>
</reference>
<dbReference type="CDD" id="cd11660">
    <property type="entry name" value="SANT_TRF"/>
    <property type="match status" value="1"/>
</dbReference>
<evidence type="ECO:0000256" key="3">
    <source>
        <dbReference type="ARBA" id="ARBA00022499"/>
    </source>
</evidence>
<dbReference type="Proteomes" id="UP000694523">
    <property type="component" value="Unplaced"/>
</dbReference>
<dbReference type="InterPro" id="IPR036507">
    <property type="entry name" value="Telomere_rpt-bd_fac_dimer_sf"/>
</dbReference>
<dbReference type="AlphaFoldDB" id="A0A8C6U7W8"/>
<keyword evidence="9 10" id="KW-0131">Cell cycle</keyword>
<feature type="domain" description="HTH myb-type" evidence="12">
    <location>
        <begin position="300"/>
        <end position="356"/>
    </location>
</feature>
<evidence type="ECO:0000256" key="6">
    <source>
        <dbReference type="ARBA" id="ARBA00022895"/>
    </source>
</evidence>
<dbReference type="SUPFAM" id="SSF63600">
    <property type="entry name" value="Telomeric repeat binding factor (TRF) dimerisation domain"/>
    <property type="match status" value="1"/>
</dbReference>
<dbReference type="InterPro" id="IPR009057">
    <property type="entry name" value="Homeodomain-like_sf"/>
</dbReference>
<organism evidence="13 14">
    <name type="scientific">Neogobius melanostomus</name>
    <name type="common">round goby</name>
    <dbReference type="NCBI Taxonomy" id="47308"/>
    <lineage>
        <taxon>Eukaryota</taxon>
        <taxon>Metazoa</taxon>
        <taxon>Chordata</taxon>
        <taxon>Craniata</taxon>
        <taxon>Vertebrata</taxon>
        <taxon>Euteleostomi</taxon>
        <taxon>Actinopterygii</taxon>
        <taxon>Neopterygii</taxon>
        <taxon>Teleostei</taxon>
        <taxon>Neoteleostei</taxon>
        <taxon>Acanthomorphata</taxon>
        <taxon>Gobiaria</taxon>
        <taxon>Gobiiformes</taxon>
        <taxon>Gobioidei</taxon>
        <taxon>Gobiidae</taxon>
        <taxon>Benthophilinae</taxon>
        <taxon>Neogobiini</taxon>
        <taxon>Neogobius</taxon>
    </lineage>
</organism>
<dbReference type="InterPro" id="IPR017357">
    <property type="entry name" value="TERF1/2"/>
</dbReference>
<dbReference type="Gene3D" id="1.10.10.60">
    <property type="entry name" value="Homeodomain-like"/>
    <property type="match status" value="1"/>
</dbReference>
<evidence type="ECO:0000259" key="11">
    <source>
        <dbReference type="PROSITE" id="PS50090"/>
    </source>
</evidence>
<dbReference type="GO" id="GO:0007004">
    <property type="term" value="P:telomere maintenance via telomerase"/>
    <property type="evidence" value="ECO:0007669"/>
    <property type="project" value="TreeGrafter"/>
</dbReference>
<keyword evidence="8 10" id="KW-0539">Nucleus</keyword>
<dbReference type="GO" id="GO:0042803">
    <property type="term" value="F:protein homodimerization activity"/>
    <property type="evidence" value="ECO:0007669"/>
    <property type="project" value="UniProtKB-UniRule"/>
</dbReference>
<dbReference type="PANTHER" id="PTHR46734:SF1">
    <property type="entry name" value="TELOMERIC REPEAT-BINDING FACTOR 1"/>
    <property type="match status" value="1"/>
</dbReference>
<dbReference type="Pfam" id="PF00249">
    <property type="entry name" value="Myb_DNA-binding"/>
    <property type="match status" value="1"/>
</dbReference>
<keyword evidence="5" id="KW-0832">Ubl conjugation</keyword>
<evidence type="ECO:0000256" key="7">
    <source>
        <dbReference type="ARBA" id="ARBA00023125"/>
    </source>
</evidence>
<dbReference type="PIRSF" id="PIRSF038016">
    <property type="entry name" value="Telomere_bd-1_Pin2"/>
    <property type="match status" value="1"/>
</dbReference>
<comment type="subcellular location">
    <subcellularLocation>
        <location evidence="1">Chromosome</location>
        <location evidence="1">Telomere</location>
    </subcellularLocation>
    <subcellularLocation>
        <location evidence="10">Nucleus</location>
    </subcellularLocation>
</comment>
<dbReference type="InterPro" id="IPR052450">
    <property type="entry name" value="TRBD-Containing_Protein"/>
</dbReference>
<dbReference type="GO" id="GO:0098505">
    <property type="term" value="F:G-rich strand telomeric DNA binding"/>
    <property type="evidence" value="ECO:0007669"/>
    <property type="project" value="TreeGrafter"/>
</dbReference>
<dbReference type="Gene3D" id="1.25.40.210">
    <property type="entry name" value="Telomere repeat-binding factor, dimerisation domain"/>
    <property type="match status" value="1"/>
</dbReference>
<evidence type="ECO:0000256" key="5">
    <source>
        <dbReference type="ARBA" id="ARBA00022843"/>
    </source>
</evidence>
<comment type="subunit">
    <text evidence="10">Homodimer.</text>
</comment>
<dbReference type="PANTHER" id="PTHR46734">
    <property type="entry name" value="TELOMERIC REPEAT-BINDING FACTOR 1 TERF1"/>
    <property type="match status" value="1"/>
</dbReference>
<protein>
    <recommendedName>
        <fullName evidence="10">Telomeric repeat-binding factor</fullName>
    </recommendedName>
</protein>
<sequence>MDTEERKASPDHNTTEHDVSFSQVTAVVTDWMLDFLFVSLCRNFKDGSLEEFDKNMSSYEAFSDGLPQNDKVLVCAFLGRVMHGNQLDVVFEEDCKVTPLMSALKIWNDLKESVEDEGLAKNMTILLFVQSVAVCLEKGSNASFVIEWFEENLDFPSTLRVKLRTVVAQKDNYHPLLKSFSYSRLLETTQTFLDAFLQKNPCDYLLKAGTKAVQSSGNRDTLKVAGPKDKIQTSMKPTAEVYNENKENTFMRSKRKLLSTKISDLWEPESCKKSVVCLARISKKVLPNGDAMDTTKNNVPRRARTKWTREEDKQLIAGVKRHGLGQWSHILQDFDFGERTGTMLKDRWRTLRKAHVV</sequence>
<name>A0A8C6U7W8_9GOBI</name>
<keyword evidence="3" id="KW-1017">Isopeptide bond</keyword>
<dbReference type="InterPro" id="IPR001005">
    <property type="entry name" value="SANT/Myb"/>
</dbReference>
<dbReference type="GO" id="GO:0003720">
    <property type="term" value="F:telomerase activity"/>
    <property type="evidence" value="ECO:0007669"/>
    <property type="project" value="TreeGrafter"/>
</dbReference>
<dbReference type="GO" id="GO:0071532">
    <property type="term" value="F:ankyrin repeat binding"/>
    <property type="evidence" value="ECO:0007669"/>
    <property type="project" value="TreeGrafter"/>
</dbReference>
<evidence type="ECO:0000259" key="12">
    <source>
        <dbReference type="PROSITE" id="PS51294"/>
    </source>
</evidence>
<dbReference type="GO" id="GO:0003691">
    <property type="term" value="F:double-stranded telomeric DNA binding"/>
    <property type="evidence" value="ECO:0007669"/>
    <property type="project" value="UniProtKB-UniRule"/>
</dbReference>
<evidence type="ECO:0000313" key="13">
    <source>
        <dbReference type="Ensembl" id="ENSNMLP00000032591.1"/>
    </source>
</evidence>
<evidence type="ECO:0000256" key="1">
    <source>
        <dbReference type="ARBA" id="ARBA00004574"/>
    </source>
</evidence>
<dbReference type="GO" id="GO:0005654">
    <property type="term" value="C:nucleoplasm"/>
    <property type="evidence" value="ECO:0007669"/>
    <property type="project" value="UniProtKB-ARBA"/>
</dbReference>
<accession>A0A8C6U7W8</accession>
<evidence type="ECO:0000256" key="9">
    <source>
        <dbReference type="ARBA" id="ARBA00023306"/>
    </source>
</evidence>
<dbReference type="PROSITE" id="PS51294">
    <property type="entry name" value="HTH_MYB"/>
    <property type="match status" value="1"/>
</dbReference>
<evidence type="ECO:0000256" key="8">
    <source>
        <dbReference type="ARBA" id="ARBA00023242"/>
    </source>
</evidence>
<dbReference type="GO" id="GO:0008156">
    <property type="term" value="P:negative regulation of DNA replication"/>
    <property type="evidence" value="ECO:0007669"/>
    <property type="project" value="TreeGrafter"/>
</dbReference>
<keyword evidence="7 10" id="KW-0238">DNA-binding</keyword>
<dbReference type="GO" id="GO:0000783">
    <property type="term" value="C:nuclear telomere cap complex"/>
    <property type="evidence" value="ECO:0007669"/>
    <property type="project" value="TreeGrafter"/>
</dbReference>
<keyword evidence="14" id="KW-1185">Reference proteome</keyword>
<evidence type="ECO:0000256" key="4">
    <source>
        <dbReference type="ARBA" id="ARBA00022553"/>
    </source>
</evidence>
<dbReference type="InterPro" id="IPR013867">
    <property type="entry name" value="Telomere_rpt-bd_fac_dimer_dom"/>
</dbReference>
<proteinExistence type="predicted"/>
<dbReference type="SMART" id="SM00717">
    <property type="entry name" value="SANT"/>
    <property type="match status" value="1"/>
</dbReference>